<protein>
    <submittedName>
        <fullName evidence="2">Uncharacterized protein</fullName>
    </submittedName>
</protein>
<dbReference type="WBParaSite" id="PSU_v2.g10683.t1">
    <property type="protein sequence ID" value="PSU_v2.g10683.t1"/>
    <property type="gene ID" value="PSU_v2.g10683"/>
</dbReference>
<accession>A0A914XYA4</accession>
<evidence type="ECO:0000313" key="1">
    <source>
        <dbReference type="Proteomes" id="UP000887577"/>
    </source>
</evidence>
<proteinExistence type="predicted"/>
<dbReference type="AlphaFoldDB" id="A0A914XYA4"/>
<reference evidence="2" key="1">
    <citation type="submission" date="2022-11" db="UniProtKB">
        <authorList>
            <consortium name="WormBaseParasite"/>
        </authorList>
    </citation>
    <scope>IDENTIFICATION</scope>
</reference>
<sequence>MPNLDNKFHIMEYTILNKKSTNFCRIYSLIDGAENTAQNSRENLQRIAEEKSIKLGNVMQITDMSAIFKFAEDKSSCYIHDPPMEWINLITTAILSEIKECSEITVSSKNANKRARFKETLANGITARW</sequence>
<keyword evidence="1" id="KW-1185">Reference proteome</keyword>
<organism evidence="1 2">
    <name type="scientific">Panagrolaimus superbus</name>
    <dbReference type="NCBI Taxonomy" id="310955"/>
    <lineage>
        <taxon>Eukaryota</taxon>
        <taxon>Metazoa</taxon>
        <taxon>Ecdysozoa</taxon>
        <taxon>Nematoda</taxon>
        <taxon>Chromadorea</taxon>
        <taxon>Rhabditida</taxon>
        <taxon>Tylenchina</taxon>
        <taxon>Panagrolaimomorpha</taxon>
        <taxon>Panagrolaimoidea</taxon>
        <taxon>Panagrolaimidae</taxon>
        <taxon>Panagrolaimus</taxon>
    </lineage>
</organism>
<name>A0A914XYA4_9BILA</name>
<dbReference type="Proteomes" id="UP000887577">
    <property type="component" value="Unplaced"/>
</dbReference>
<evidence type="ECO:0000313" key="2">
    <source>
        <dbReference type="WBParaSite" id="PSU_v2.g10683.t1"/>
    </source>
</evidence>